<comment type="caution">
    <text evidence="1">The sequence shown here is derived from an EMBL/GenBank/DDBJ whole genome shotgun (WGS) entry which is preliminary data.</text>
</comment>
<gene>
    <name evidence="1" type="ORF">HQN59_17945</name>
</gene>
<dbReference type="RefSeq" id="WP_176070482.1">
    <property type="nucleotide sequence ID" value="NZ_JABWMJ010000008.1"/>
</dbReference>
<sequence length="77" mass="8490">MSAEPAITRTWSVGRYTAHLSVARPKPGAVMCAVIEWTPGVPRDFTDRDYQKYRDGRDRALSQIAAELGINVAVVEA</sequence>
<reference evidence="1 2" key="1">
    <citation type="submission" date="2020-06" db="EMBL/GenBank/DDBJ databases">
        <title>Schlegella sp. ID0723 isolated from air conditioner.</title>
        <authorList>
            <person name="Kim D.Y."/>
            <person name="Kim D.-U."/>
        </authorList>
    </citation>
    <scope>NUCLEOTIDE SEQUENCE [LARGE SCALE GENOMIC DNA]</scope>
    <source>
        <strain evidence="1 2">ID0723</strain>
    </source>
</reference>
<protein>
    <submittedName>
        <fullName evidence="1">Uncharacterized protein</fullName>
    </submittedName>
</protein>
<dbReference type="Proteomes" id="UP000529637">
    <property type="component" value="Unassembled WGS sequence"/>
</dbReference>
<organism evidence="1 2">
    <name type="scientific">Piscinibacter koreensis</name>
    <dbReference type="NCBI Taxonomy" id="2742824"/>
    <lineage>
        <taxon>Bacteria</taxon>
        <taxon>Pseudomonadati</taxon>
        <taxon>Pseudomonadota</taxon>
        <taxon>Betaproteobacteria</taxon>
        <taxon>Burkholderiales</taxon>
        <taxon>Sphaerotilaceae</taxon>
        <taxon>Piscinibacter</taxon>
    </lineage>
</organism>
<keyword evidence="2" id="KW-1185">Reference proteome</keyword>
<name>A0A7Y6TY17_9BURK</name>
<evidence type="ECO:0000313" key="2">
    <source>
        <dbReference type="Proteomes" id="UP000529637"/>
    </source>
</evidence>
<accession>A0A7Y6TY17</accession>
<proteinExistence type="predicted"/>
<dbReference type="EMBL" id="JABWMJ010000008">
    <property type="protein sequence ID" value="NUZ07652.1"/>
    <property type="molecule type" value="Genomic_DNA"/>
</dbReference>
<evidence type="ECO:0000313" key="1">
    <source>
        <dbReference type="EMBL" id="NUZ07652.1"/>
    </source>
</evidence>
<dbReference type="AlphaFoldDB" id="A0A7Y6TY17"/>